<dbReference type="PANTHER" id="PTHR10309">
    <property type="entry name" value="MANNOSE-6-PHOSPHATE ISOMERASE"/>
    <property type="match status" value="1"/>
</dbReference>
<evidence type="ECO:0000256" key="5">
    <source>
        <dbReference type="ARBA" id="ARBA00022723"/>
    </source>
</evidence>
<dbReference type="InterPro" id="IPR018050">
    <property type="entry name" value="Pmannose_isomerase-type1_CS"/>
</dbReference>
<dbReference type="SUPFAM" id="SSF51182">
    <property type="entry name" value="RmlC-like cupins"/>
    <property type="match status" value="1"/>
</dbReference>
<protein>
    <recommendedName>
        <fullName evidence="4">mannose-6-phosphate isomerase</fullName>
        <ecNumber evidence="4">5.3.1.8</ecNumber>
    </recommendedName>
</protein>
<keyword evidence="6" id="KW-0862">Zinc</keyword>
<dbReference type="Proteomes" id="UP001485459">
    <property type="component" value="Chromosome"/>
</dbReference>
<evidence type="ECO:0000256" key="6">
    <source>
        <dbReference type="ARBA" id="ARBA00022833"/>
    </source>
</evidence>
<gene>
    <name evidence="9" type="primary">manA</name>
    <name evidence="9" type="ORF">WJU16_25755</name>
</gene>
<dbReference type="PANTHER" id="PTHR10309:SF0">
    <property type="entry name" value="MANNOSE-6-PHOSPHATE ISOMERASE"/>
    <property type="match status" value="1"/>
</dbReference>
<sequence>MRDPNVFYLTGKVQHYAWGGFRYIPELLGQPVTDQPSAEYWMGAHQSAPSLLQAAQPQPLNAWIAEDPAGALGAKAAQRFGELPYLFKILDVKDMLSIQVHPTKSEAEKGFARENEAGIPLNAPNRNYKDANHKPEIMVALSEFWLLHGFLPETKLRQVLTSIPEFAHLLPVFEKDGYFGLYKTVMELPQEEVNTLLRPLADRILPAYREGSLQKEDPAFWAGRAIDNDPQGIENLDRGIFSIYFFNIVYAQPGDAVFQDAGIPHAYLEGQNAELMANSDNVLRGGLTPKYIDVPELLKHTRFEAVHPNILKGDLIHEGLERIYPTPAPDFVLSRIALQPGQTYSHTAEAPETWIVLSGDGSVTCPGGNTLALSKGTTLFAPYGTAYKVVCQSDLVIFKAAIP</sequence>
<dbReference type="NCBIfam" id="TIGR00218">
    <property type="entry name" value="manA"/>
    <property type="match status" value="1"/>
</dbReference>
<dbReference type="InterPro" id="IPR014710">
    <property type="entry name" value="RmlC-like_jellyroll"/>
</dbReference>
<comment type="cofactor">
    <cofactor evidence="2">
        <name>Zn(2+)</name>
        <dbReference type="ChEBI" id="CHEBI:29105"/>
    </cofactor>
</comment>
<name>A0ABZ2YQ83_9BACT</name>
<keyword evidence="7 9" id="KW-0413">Isomerase</keyword>
<accession>A0ABZ2YQ83</accession>
<evidence type="ECO:0000256" key="3">
    <source>
        <dbReference type="ARBA" id="ARBA00010772"/>
    </source>
</evidence>
<proteinExistence type="inferred from homology"/>
<dbReference type="EC" id="5.3.1.8" evidence="4"/>
<keyword evidence="5" id="KW-0479">Metal-binding</keyword>
<dbReference type="PRINTS" id="PR00714">
    <property type="entry name" value="MAN6PISMRASE"/>
</dbReference>
<dbReference type="Gene3D" id="1.10.441.10">
    <property type="entry name" value="Phosphomannose Isomerase, domain 2"/>
    <property type="match status" value="1"/>
</dbReference>
<dbReference type="RefSeq" id="WP_341836227.1">
    <property type="nucleotide sequence ID" value="NZ_CP149822.1"/>
</dbReference>
<dbReference type="PROSITE" id="PS00965">
    <property type="entry name" value="PMI_I_1"/>
    <property type="match status" value="1"/>
</dbReference>
<evidence type="ECO:0000256" key="2">
    <source>
        <dbReference type="ARBA" id="ARBA00001947"/>
    </source>
</evidence>
<organism evidence="9 10">
    <name type="scientific">Chitinophaga pollutisoli</name>
    <dbReference type="NCBI Taxonomy" id="3133966"/>
    <lineage>
        <taxon>Bacteria</taxon>
        <taxon>Pseudomonadati</taxon>
        <taxon>Bacteroidota</taxon>
        <taxon>Chitinophagia</taxon>
        <taxon>Chitinophagales</taxon>
        <taxon>Chitinophagaceae</taxon>
        <taxon>Chitinophaga</taxon>
    </lineage>
</organism>
<evidence type="ECO:0000256" key="1">
    <source>
        <dbReference type="ARBA" id="ARBA00000757"/>
    </source>
</evidence>
<comment type="similarity">
    <text evidence="3">Belongs to the mannose-6-phosphate isomerase type 1 family.</text>
</comment>
<dbReference type="InterPro" id="IPR016305">
    <property type="entry name" value="Mannose-6-P_Isomerase"/>
</dbReference>
<dbReference type="Gene3D" id="2.60.120.10">
    <property type="entry name" value="Jelly Rolls"/>
    <property type="match status" value="2"/>
</dbReference>
<dbReference type="InterPro" id="IPR001250">
    <property type="entry name" value="Man6P_Isoase-1"/>
</dbReference>
<dbReference type="EMBL" id="CP149822">
    <property type="protein sequence ID" value="WZN41375.1"/>
    <property type="molecule type" value="Genomic_DNA"/>
</dbReference>
<evidence type="ECO:0000256" key="4">
    <source>
        <dbReference type="ARBA" id="ARBA00011956"/>
    </source>
</evidence>
<evidence type="ECO:0000259" key="8">
    <source>
        <dbReference type="Pfam" id="PF20511"/>
    </source>
</evidence>
<feature type="domain" description="Phosphomannose isomerase type I catalytic" evidence="8">
    <location>
        <begin position="7"/>
        <end position="151"/>
    </location>
</feature>
<comment type="catalytic activity">
    <reaction evidence="1">
        <text>D-mannose 6-phosphate = D-fructose 6-phosphate</text>
        <dbReference type="Rhea" id="RHEA:12356"/>
        <dbReference type="ChEBI" id="CHEBI:58735"/>
        <dbReference type="ChEBI" id="CHEBI:61527"/>
        <dbReference type="EC" id="5.3.1.8"/>
    </reaction>
</comment>
<evidence type="ECO:0000313" key="10">
    <source>
        <dbReference type="Proteomes" id="UP001485459"/>
    </source>
</evidence>
<evidence type="ECO:0000256" key="7">
    <source>
        <dbReference type="ARBA" id="ARBA00023235"/>
    </source>
</evidence>
<evidence type="ECO:0000313" key="9">
    <source>
        <dbReference type="EMBL" id="WZN41375.1"/>
    </source>
</evidence>
<dbReference type="InterPro" id="IPR011051">
    <property type="entry name" value="RmlC_Cupin_sf"/>
</dbReference>
<dbReference type="Pfam" id="PF20511">
    <property type="entry name" value="PMI_typeI_cat"/>
    <property type="match status" value="1"/>
</dbReference>
<reference evidence="10" key="1">
    <citation type="submission" date="2024-03" db="EMBL/GenBank/DDBJ databases">
        <title>Chitinophaga horti sp. nov., isolated from garden soil.</title>
        <authorList>
            <person name="Lee D.S."/>
            <person name="Han D.M."/>
            <person name="Baek J.H."/>
            <person name="Choi D.G."/>
            <person name="Jeon J.H."/>
            <person name="Jeon C.O."/>
        </authorList>
    </citation>
    <scope>NUCLEOTIDE SEQUENCE [LARGE SCALE GENOMIC DNA]</scope>
    <source>
        <strain evidence="10">GPA1</strain>
    </source>
</reference>
<keyword evidence="10" id="KW-1185">Reference proteome</keyword>
<dbReference type="GO" id="GO:0004476">
    <property type="term" value="F:mannose-6-phosphate isomerase activity"/>
    <property type="evidence" value="ECO:0007669"/>
    <property type="project" value="UniProtKB-EC"/>
</dbReference>
<dbReference type="CDD" id="cd07011">
    <property type="entry name" value="cupin_PMI_type_I_N"/>
    <property type="match status" value="1"/>
</dbReference>
<dbReference type="PIRSF" id="PIRSF001480">
    <property type="entry name" value="Mannose-6-phosphate_isomerase"/>
    <property type="match status" value="1"/>
</dbReference>
<dbReference type="InterPro" id="IPR046457">
    <property type="entry name" value="PMI_typeI_cat"/>
</dbReference>